<dbReference type="SUPFAM" id="SSF50494">
    <property type="entry name" value="Trypsin-like serine proteases"/>
    <property type="match status" value="1"/>
</dbReference>
<proteinExistence type="predicted"/>
<dbReference type="PANTHER" id="PTHR24252:SF7">
    <property type="entry name" value="HYALIN"/>
    <property type="match status" value="1"/>
</dbReference>
<dbReference type="PROSITE" id="PS00135">
    <property type="entry name" value="TRYPSIN_SER"/>
    <property type="match status" value="1"/>
</dbReference>
<dbReference type="PRINTS" id="PR00722">
    <property type="entry name" value="CHYMOTRYPSIN"/>
</dbReference>
<reference evidence="11" key="1">
    <citation type="thesis" date="2020" institute="ProQuest LLC" country="789 East Eisenhower Parkway, Ann Arbor, MI, USA">
        <title>Comparative Genomics and Chromosome Evolution.</title>
        <authorList>
            <person name="Mudd A.B."/>
        </authorList>
    </citation>
    <scope>NUCLEOTIDE SEQUENCE</scope>
    <source>
        <strain evidence="11">Female2</strain>
        <tissue evidence="11">Blood</tissue>
    </source>
</reference>
<dbReference type="InterPro" id="IPR036772">
    <property type="entry name" value="SRCR-like_dom_sf"/>
</dbReference>
<dbReference type="Proteomes" id="UP000812440">
    <property type="component" value="Chromosome 7"/>
</dbReference>
<dbReference type="GO" id="GO:0004252">
    <property type="term" value="F:serine-type endopeptidase activity"/>
    <property type="evidence" value="ECO:0007669"/>
    <property type="project" value="InterPro"/>
</dbReference>
<evidence type="ECO:0000259" key="10">
    <source>
        <dbReference type="PROSITE" id="PS50287"/>
    </source>
</evidence>
<dbReference type="InterPro" id="IPR001190">
    <property type="entry name" value="SRCR"/>
</dbReference>
<dbReference type="SUPFAM" id="SSF56487">
    <property type="entry name" value="SRCR-like"/>
    <property type="match status" value="1"/>
</dbReference>
<evidence type="ECO:0000256" key="8">
    <source>
        <dbReference type="SAM" id="Phobius"/>
    </source>
</evidence>
<dbReference type="InterPro" id="IPR043504">
    <property type="entry name" value="Peptidase_S1_PA_chymotrypsin"/>
</dbReference>
<keyword evidence="2 7" id="KW-0378">Hydrolase</keyword>
<sequence length="496" mass="54416">MEAATDSIYLNPPVLVPADEIPQLDSVALPGPIAKPIFKSDPFDGVILCLPDVPGSQATNGTEDRGLCSLQNLSKILLHISIILSIGATSLSICLLLQYFYYPSAHKACPGYMESCSSSLNCSFADGANQCPHSGQQSNQTVTREYKNPVLLVTGRSVLQVYSVSAGRYYTVCYQGWNPSDGRTVCKELGFNSHTMSSPVPLNATHPACLEAFAVVNKTDKTPNNLESYLNPVDICPSEEGVSLQCTDCGLSAWQTHRIVGGSESSSGSWPWQVSLRYDRRHMCGGSIISSQWVLSAAHCFLLNRFLTVGKWKVYAGSIFLSNGISYSIRNIYYNGLYNTQTNDYDVALLKTNEPIVFSETIRPVCLPRAHQEFPTSSDCWIIGWGHMIEGGKLSPVLREAKVKLINTPLCNRSTHYAGQISSRMFCAGYLEGEVDSCQGDSGGPLVCLEGGLWWQVGIVSWGEGCGRPYRPGVYTNVTELLDWVYHRLQMDIQIP</sequence>
<evidence type="ECO:0000256" key="1">
    <source>
        <dbReference type="ARBA" id="ARBA00022670"/>
    </source>
</evidence>
<dbReference type="AlphaFoldDB" id="A0A8T2IRY6"/>
<feature type="domain" description="SRCR" evidence="10">
    <location>
        <begin position="143"/>
        <end position="247"/>
    </location>
</feature>
<evidence type="ECO:0000313" key="12">
    <source>
        <dbReference type="Proteomes" id="UP000812440"/>
    </source>
</evidence>
<keyword evidence="12" id="KW-1185">Reference proteome</keyword>
<dbReference type="InterPro" id="IPR001254">
    <property type="entry name" value="Trypsin_dom"/>
</dbReference>
<dbReference type="GO" id="GO:0016020">
    <property type="term" value="C:membrane"/>
    <property type="evidence" value="ECO:0007669"/>
    <property type="project" value="InterPro"/>
</dbReference>
<keyword evidence="1 7" id="KW-0645">Protease</keyword>
<comment type="caution">
    <text evidence="6">Lacks conserved residue(s) required for the propagation of feature annotation.</text>
</comment>
<dbReference type="Gene3D" id="2.40.10.10">
    <property type="entry name" value="Trypsin-like serine proteases"/>
    <property type="match status" value="2"/>
</dbReference>
<dbReference type="Pfam" id="PF15494">
    <property type="entry name" value="SRCR_2"/>
    <property type="match status" value="1"/>
</dbReference>
<feature type="transmembrane region" description="Helical" evidence="8">
    <location>
        <begin position="76"/>
        <end position="101"/>
    </location>
</feature>
<feature type="domain" description="Peptidase S1" evidence="9">
    <location>
        <begin position="259"/>
        <end position="490"/>
    </location>
</feature>
<keyword evidence="4" id="KW-1015">Disulfide bond</keyword>
<dbReference type="InterPro" id="IPR033116">
    <property type="entry name" value="TRYPSIN_SER"/>
</dbReference>
<evidence type="ECO:0000256" key="5">
    <source>
        <dbReference type="ARBA" id="ARBA00023180"/>
    </source>
</evidence>
<dbReference type="PROSITE" id="PS50287">
    <property type="entry name" value="SRCR_2"/>
    <property type="match status" value="1"/>
</dbReference>
<keyword evidence="5" id="KW-0325">Glycoprotein</keyword>
<dbReference type="GO" id="GO:0006508">
    <property type="term" value="P:proteolysis"/>
    <property type="evidence" value="ECO:0007669"/>
    <property type="project" value="UniProtKB-KW"/>
</dbReference>
<dbReference type="InterPro" id="IPR018114">
    <property type="entry name" value="TRYPSIN_HIS"/>
</dbReference>
<evidence type="ECO:0000256" key="2">
    <source>
        <dbReference type="ARBA" id="ARBA00022801"/>
    </source>
</evidence>
<evidence type="ECO:0000256" key="7">
    <source>
        <dbReference type="RuleBase" id="RU363034"/>
    </source>
</evidence>
<dbReference type="CDD" id="cd00190">
    <property type="entry name" value="Tryp_SPc"/>
    <property type="match status" value="1"/>
</dbReference>
<evidence type="ECO:0000313" key="11">
    <source>
        <dbReference type="EMBL" id="KAG8433804.1"/>
    </source>
</evidence>
<organism evidence="11 12">
    <name type="scientific">Hymenochirus boettgeri</name>
    <name type="common">Congo dwarf clawed frog</name>
    <dbReference type="NCBI Taxonomy" id="247094"/>
    <lineage>
        <taxon>Eukaryota</taxon>
        <taxon>Metazoa</taxon>
        <taxon>Chordata</taxon>
        <taxon>Craniata</taxon>
        <taxon>Vertebrata</taxon>
        <taxon>Euteleostomi</taxon>
        <taxon>Amphibia</taxon>
        <taxon>Batrachia</taxon>
        <taxon>Anura</taxon>
        <taxon>Pipoidea</taxon>
        <taxon>Pipidae</taxon>
        <taxon>Pipinae</taxon>
        <taxon>Hymenochirus</taxon>
    </lineage>
</organism>
<dbReference type="InterPro" id="IPR009003">
    <property type="entry name" value="Peptidase_S1_PA"/>
</dbReference>
<dbReference type="SMART" id="SM00020">
    <property type="entry name" value="Tryp_SPc"/>
    <property type="match status" value="1"/>
</dbReference>
<dbReference type="EMBL" id="JAACNH010000008">
    <property type="protein sequence ID" value="KAG8433804.1"/>
    <property type="molecule type" value="Genomic_DNA"/>
</dbReference>
<evidence type="ECO:0000259" key="9">
    <source>
        <dbReference type="PROSITE" id="PS50240"/>
    </source>
</evidence>
<keyword evidence="8" id="KW-0472">Membrane</keyword>
<dbReference type="PANTHER" id="PTHR24252">
    <property type="entry name" value="ACROSIN-RELATED"/>
    <property type="match status" value="1"/>
</dbReference>
<keyword evidence="8" id="KW-0812">Transmembrane</keyword>
<dbReference type="Gene3D" id="3.10.250.10">
    <property type="entry name" value="SRCR-like domain"/>
    <property type="match status" value="1"/>
</dbReference>
<evidence type="ECO:0000256" key="6">
    <source>
        <dbReference type="PROSITE-ProRule" id="PRU00196"/>
    </source>
</evidence>
<keyword evidence="3 7" id="KW-0720">Serine protease</keyword>
<gene>
    <name evidence="11" type="ORF">GDO86_012247</name>
</gene>
<protein>
    <submittedName>
        <fullName evidence="11">Uncharacterized protein</fullName>
    </submittedName>
</protein>
<dbReference type="SMART" id="SM00202">
    <property type="entry name" value="SR"/>
    <property type="match status" value="1"/>
</dbReference>
<evidence type="ECO:0000256" key="3">
    <source>
        <dbReference type="ARBA" id="ARBA00022825"/>
    </source>
</evidence>
<accession>A0A8T2IRY6</accession>
<name>A0A8T2IRY6_9PIPI</name>
<dbReference type="FunFam" id="2.40.10.10:FF:000003">
    <property type="entry name" value="Transmembrane serine protease 3"/>
    <property type="match status" value="1"/>
</dbReference>
<dbReference type="PROSITE" id="PS50240">
    <property type="entry name" value="TRYPSIN_DOM"/>
    <property type="match status" value="1"/>
</dbReference>
<comment type="caution">
    <text evidence="11">The sequence shown here is derived from an EMBL/GenBank/DDBJ whole genome shotgun (WGS) entry which is preliminary data.</text>
</comment>
<dbReference type="InterPro" id="IPR001314">
    <property type="entry name" value="Peptidase_S1A"/>
</dbReference>
<dbReference type="PROSITE" id="PS00134">
    <property type="entry name" value="TRYPSIN_HIS"/>
    <property type="match status" value="1"/>
</dbReference>
<dbReference type="OrthoDB" id="6380398at2759"/>
<dbReference type="Pfam" id="PF00089">
    <property type="entry name" value="Trypsin"/>
    <property type="match status" value="1"/>
</dbReference>
<evidence type="ECO:0000256" key="4">
    <source>
        <dbReference type="ARBA" id="ARBA00023157"/>
    </source>
</evidence>
<keyword evidence="8" id="KW-1133">Transmembrane helix</keyword>